<dbReference type="Proteomes" id="UP000316079">
    <property type="component" value="Unassembled WGS sequence"/>
</dbReference>
<evidence type="ECO:0000256" key="9">
    <source>
        <dbReference type="ARBA" id="ARBA00040502"/>
    </source>
</evidence>
<feature type="compositionally biased region" description="Basic and acidic residues" evidence="12">
    <location>
        <begin position="252"/>
        <end position="262"/>
    </location>
</feature>
<evidence type="ECO:0000256" key="5">
    <source>
        <dbReference type="ARBA" id="ARBA00037026"/>
    </source>
</evidence>
<comment type="caution">
    <text evidence="14">The sequence shown here is derived from an EMBL/GenBank/DDBJ whole genome shotgun (WGS) entry which is preliminary data.</text>
</comment>
<name>A0A553RD94_9TELE</name>
<evidence type="ECO:0000256" key="11">
    <source>
        <dbReference type="ARBA" id="ARBA00047635"/>
    </source>
</evidence>
<gene>
    <name evidence="14" type="ORF">DNTS_020919</name>
</gene>
<feature type="compositionally biased region" description="Basic and acidic residues" evidence="12">
    <location>
        <begin position="152"/>
        <end position="169"/>
    </location>
</feature>
<dbReference type="PROSITE" id="PS50141">
    <property type="entry name" value="A_DEAMIN_EDITASE"/>
    <property type="match status" value="1"/>
</dbReference>
<dbReference type="GO" id="GO:0043829">
    <property type="term" value="F:tRNA-specific adenosine-37 deaminase activity"/>
    <property type="evidence" value="ECO:0007669"/>
    <property type="project" value="UniProtKB-EC"/>
</dbReference>
<comment type="catalytic activity">
    <reaction evidence="11">
        <text>adenosine(37) in tRNA(Ala) + H2O + H(+) = inosine(37) in tRNA(Ala) + NH4(+)</text>
        <dbReference type="Rhea" id="RHEA:50968"/>
        <dbReference type="Rhea" id="RHEA-COMP:12855"/>
        <dbReference type="Rhea" id="RHEA-COMP:12856"/>
        <dbReference type="ChEBI" id="CHEBI:15377"/>
        <dbReference type="ChEBI" id="CHEBI:15378"/>
        <dbReference type="ChEBI" id="CHEBI:28938"/>
        <dbReference type="ChEBI" id="CHEBI:74411"/>
        <dbReference type="ChEBI" id="CHEBI:82852"/>
        <dbReference type="EC" id="3.5.4.34"/>
    </reaction>
</comment>
<dbReference type="PANTHER" id="PTHR46516">
    <property type="entry name" value="TRNA-SPECIFIC ADENOSINE DEAMINASE 1"/>
    <property type="match status" value="1"/>
</dbReference>
<dbReference type="GO" id="GO:0003723">
    <property type="term" value="F:RNA binding"/>
    <property type="evidence" value="ECO:0007669"/>
    <property type="project" value="InterPro"/>
</dbReference>
<protein>
    <recommendedName>
        <fullName evidence="9">tRNA-specific adenosine deaminase 1</fullName>
        <ecNumber evidence="8">3.5.4.34</ecNumber>
    </recommendedName>
    <alternativeName>
        <fullName evidence="10">tRNA-specific adenosine-37 deaminase</fullName>
    </alternativeName>
</protein>
<keyword evidence="1" id="KW-0819">tRNA processing</keyword>
<keyword evidence="15" id="KW-1185">Reference proteome</keyword>
<organism evidence="14 15">
    <name type="scientific">Danionella cerebrum</name>
    <dbReference type="NCBI Taxonomy" id="2873325"/>
    <lineage>
        <taxon>Eukaryota</taxon>
        <taxon>Metazoa</taxon>
        <taxon>Chordata</taxon>
        <taxon>Craniata</taxon>
        <taxon>Vertebrata</taxon>
        <taxon>Euteleostomi</taxon>
        <taxon>Actinopterygii</taxon>
        <taxon>Neopterygii</taxon>
        <taxon>Teleostei</taxon>
        <taxon>Ostariophysi</taxon>
        <taxon>Cypriniformes</taxon>
        <taxon>Danionidae</taxon>
        <taxon>Danioninae</taxon>
        <taxon>Danionella</taxon>
    </lineage>
</organism>
<sequence>MRCSADEIAALCYARFESLPRRGKPEPGREWTLLASVIQLSETAEKELKKVVALGTGTKCIGRSAMSPKGDVVNDSHAEVIARRGFVRYLMEQLLQAVIGQSSEVFCPAAEKGKWRVKKGVSFLFFTSQTPCGDASIFPMNVREVQPCEPVNPDHVEETRRRGLKRSADQDLEGASDAKISARISEEHEEKSLDVSYRRPEQQERDETNNRSLLLIHGRNTESRSPEEQKETPKVNKSQSGGVGGIPNNSDSSHRSHEEQETPKTSQIKPEENTDNPRNITVEHEETPDSSEEPALDLHRTGAKCVPTGPQSDPLGPGLLYHTVGVLRLKPGRGEPTLSLSCSDKLARWCILGLQGALLSHFLQEPVYMRAVVVGKGPCCMQAMERAIKPRWSANPPAVSSTLHLEVMAAFLLQRDAVNPNVAGHWGFSFHEPELLQSSLEFPHNHTHTESRHSSSQGRISPCGAAISWCAVSQQPLDVTANGYKQGSTKKSLGTAQARSLICKVELFHSFLKLLQATEDSQRPESLRGVELRTYWEFKRASSAYQRAWNLLRMQGFSEWIRSSRDLLLFC</sequence>
<evidence type="ECO:0000313" key="14">
    <source>
        <dbReference type="EMBL" id="TRZ00165.1"/>
    </source>
</evidence>
<keyword evidence="3" id="KW-0378">Hydrolase</keyword>
<evidence type="ECO:0000259" key="13">
    <source>
        <dbReference type="PROSITE" id="PS50141"/>
    </source>
</evidence>
<feature type="region of interest" description="Disordered" evidence="12">
    <location>
        <begin position="147"/>
        <end position="296"/>
    </location>
</feature>
<accession>A0A553RD94</accession>
<dbReference type="PANTHER" id="PTHR46516:SF1">
    <property type="entry name" value="TRNA-SPECIFIC ADENOSINE DEAMINASE 1"/>
    <property type="match status" value="1"/>
</dbReference>
<keyword evidence="2" id="KW-0479">Metal-binding</keyword>
<evidence type="ECO:0000313" key="15">
    <source>
        <dbReference type="Proteomes" id="UP000316079"/>
    </source>
</evidence>
<dbReference type="GO" id="GO:0046872">
    <property type="term" value="F:metal ion binding"/>
    <property type="evidence" value="ECO:0007669"/>
    <property type="project" value="UniProtKB-KW"/>
</dbReference>
<proteinExistence type="inferred from homology"/>
<comment type="function">
    <text evidence="6">Specifically deaminates adenosine-37 to inosine in tRNA-Ala.</text>
</comment>
<evidence type="ECO:0000256" key="7">
    <source>
        <dbReference type="ARBA" id="ARBA00038326"/>
    </source>
</evidence>
<dbReference type="SMART" id="SM00552">
    <property type="entry name" value="ADEAMc"/>
    <property type="match status" value="1"/>
</dbReference>
<dbReference type="EMBL" id="SRMA01024789">
    <property type="protein sequence ID" value="TRZ00165.1"/>
    <property type="molecule type" value="Genomic_DNA"/>
</dbReference>
<dbReference type="AlphaFoldDB" id="A0A553RD94"/>
<evidence type="ECO:0000256" key="3">
    <source>
        <dbReference type="ARBA" id="ARBA00022801"/>
    </source>
</evidence>
<evidence type="ECO:0000256" key="2">
    <source>
        <dbReference type="ARBA" id="ARBA00022723"/>
    </source>
</evidence>
<feature type="domain" description="A to I editase" evidence="13">
    <location>
        <begin position="53"/>
        <end position="570"/>
    </location>
</feature>
<evidence type="ECO:0000256" key="1">
    <source>
        <dbReference type="ARBA" id="ARBA00022694"/>
    </source>
</evidence>
<dbReference type="STRING" id="623744.A0A553RD94"/>
<comment type="similarity">
    <text evidence="7">Belongs to the ADAT1 family.</text>
</comment>
<dbReference type="Pfam" id="PF02137">
    <property type="entry name" value="A_deamin"/>
    <property type="match status" value="1"/>
</dbReference>
<evidence type="ECO:0000256" key="8">
    <source>
        <dbReference type="ARBA" id="ARBA00038940"/>
    </source>
</evidence>
<keyword evidence="4" id="KW-0862">Zinc</keyword>
<evidence type="ECO:0000256" key="10">
    <source>
        <dbReference type="ARBA" id="ARBA00041760"/>
    </source>
</evidence>
<feature type="compositionally biased region" description="Basic and acidic residues" evidence="12">
    <location>
        <begin position="219"/>
        <end position="234"/>
    </location>
</feature>
<evidence type="ECO:0000256" key="4">
    <source>
        <dbReference type="ARBA" id="ARBA00022833"/>
    </source>
</evidence>
<dbReference type="GO" id="GO:0008033">
    <property type="term" value="P:tRNA processing"/>
    <property type="evidence" value="ECO:0007669"/>
    <property type="project" value="UniProtKB-KW"/>
</dbReference>
<comment type="cofactor">
    <cofactor evidence="5">
        <name>1D-myo-inositol hexakisphosphate</name>
        <dbReference type="ChEBI" id="CHEBI:58130"/>
    </cofactor>
</comment>
<reference evidence="14 15" key="1">
    <citation type="journal article" date="2019" name="Sci. Data">
        <title>Hybrid genome assembly and annotation of Danionella translucida.</title>
        <authorList>
            <person name="Kadobianskyi M."/>
            <person name="Schulze L."/>
            <person name="Schuelke M."/>
            <person name="Judkewitz B."/>
        </authorList>
    </citation>
    <scope>NUCLEOTIDE SEQUENCE [LARGE SCALE GENOMIC DNA]</scope>
    <source>
        <strain evidence="14 15">Bolton</strain>
    </source>
</reference>
<evidence type="ECO:0000256" key="12">
    <source>
        <dbReference type="SAM" id="MobiDB-lite"/>
    </source>
</evidence>
<dbReference type="OrthoDB" id="10268011at2759"/>
<dbReference type="EC" id="3.5.4.34" evidence="8"/>
<feature type="compositionally biased region" description="Basic and acidic residues" evidence="12">
    <location>
        <begin position="184"/>
        <end position="209"/>
    </location>
</feature>
<evidence type="ECO:0000256" key="6">
    <source>
        <dbReference type="ARBA" id="ARBA00037784"/>
    </source>
</evidence>
<dbReference type="InterPro" id="IPR002466">
    <property type="entry name" value="A_deamin"/>
</dbReference>